<comment type="caution">
    <text evidence="20">The sequence shown here is derived from an EMBL/GenBank/DDBJ whole genome shotgun (WGS) entry which is preliminary data.</text>
</comment>
<evidence type="ECO:0000256" key="8">
    <source>
        <dbReference type="ARBA" id="ARBA00022475"/>
    </source>
</evidence>
<feature type="transmembrane region" description="Helical" evidence="19">
    <location>
        <begin position="80"/>
        <end position="100"/>
    </location>
</feature>
<feature type="transmembrane region" description="Helical" evidence="19">
    <location>
        <begin position="181"/>
        <end position="200"/>
    </location>
</feature>
<evidence type="ECO:0000256" key="17">
    <source>
        <dbReference type="ARBA" id="ARBA00023264"/>
    </source>
</evidence>
<keyword evidence="12 18" id="KW-0548">Nucleotidyltransferase</keyword>
<gene>
    <name evidence="20" type="ORF">H9746_08005</name>
</gene>
<evidence type="ECO:0000256" key="3">
    <source>
        <dbReference type="ARBA" id="ARBA00005119"/>
    </source>
</evidence>
<protein>
    <recommendedName>
        <fullName evidence="7 18">Phosphatidate cytidylyltransferase</fullName>
        <ecNumber evidence="6 18">2.7.7.41</ecNumber>
    </recommendedName>
</protein>
<evidence type="ECO:0000256" key="7">
    <source>
        <dbReference type="ARBA" id="ARBA00019373"/>
    </source>
</evidence>
<evidence type="ECO:0000256" key="1">
    <source>
        <dbReference type="ARBA" id="ARBA00001698"/>
    </source>
</evidence>
<organism evidence="20 21">
    <name type="scientific">Candidatus Butyricicoccus avistercoris</name>
    <dbReference type="NCBI Taxonomy" id="2838518"/>
    <lineage>
        <taxon>Bacteria</taxon>
        <taxon>Bacillati</taxon>
        <taxon>Bacillota</taxon>
        <taxon>Clostridia</taxon>
        <taxon>Eubacteriales</taxon>
        <taxon>Butyricicoccaceae</taxon>
        <taxon>Butyricicoccus</taxon>
    </lineage>
</organism>
<evidence type="ECO:0000256" key="15">
    <source>
        <dbReference type="ARBA" id="ARBA00023136"/>
    </source>
</evidence>
<keyword evidence="11 18" id="KW-0812">Transmembrane</keyword>
<evidence type="ECO:0000256" key="6">
    <source>
        <dbReference type="ARBA" id="ARBA00012487"/>
    </source>
</evidence>
<dbReference type="Pfam" id="PF01148">
    <property type="entry name" value="CTP_transf_1"/>
    <property type="match status" value="1"/>
</dbReference>
<feature type="transmembrane region" description="Helical" evidence="19">
    <location>
        <begin position="207"/>
        <end position="226"/>
    </location>
</feature>
<feature type="transmembrane region" description="Helical" evidence="19">
    <location>
        <begin position="140"/>
        <end position="161"/>
    </location>
</feature>
<evidence type="ECO:0000256" key="9">
    <source>
        <dbReference type="ARBA" id="ARBA00022516"/>
    </source>
</evidence>
<evidence type="ECO:0000256" key="10">
    <source>
        <dbReference type="ARBA" id="ARBA00022679"/>
    </source>
</evidence>
<dbReference type="PROSITE" id="PS01315">
    <property type="entry name" value="CDS"/>
    <property type="match status" value="1"/>
</dbReference>
<comment type="pathway">
    <text evidence="4">Lipid metabolism.</text>
</comment>
<reference evidence="20" key="1">
    <citation type="journal article" date="2021" name="PeerJ">
        <title>Extensive microbial diversity within the chicken gut microbiome revealed by metagenomics and culture.</title>
        <authorList>
            <person name="Gilroy R."/>
            <person name="Ravi A."/>
            <person name="Getino M."/>
            <person name="Pursley I."/>
            <person name="Horton D.L."/>
            <person name="Alikhan N.F."/>
            <person name="Baker D."/>
            <person name="Gharbi K."/>
            <person name="Hall N."/>
            <person name="Watson M."/>
            <person name="Adriaenssens E.M."/>
            <person name="Foster-Nyarko E."/>
            <person name="Jarju S."/>
            <person name="Secka A."/>
            <person name="Antonio M."/>
            <person name="Oren A."/>
            <person name="Chaudhuri R.R."/>
            <person name="La Ragione R."/>
            <person name="Hildebrand F."/>
            <person name="Pallen M.J."/>
        </authorList>
    </citation>
    <scope>NUCLEOTIDE SEQUENCE</scope>
    <source>
        <strain evidence="20">CHK193-4272</strain>
    </source>
</reference>
<evidence type="ECO:0000256" key="13">
    <source>
        <dbReference type="ARBA" id="ARBA00022989"/>
    </source>
</evidence>
<keyword evidence="9" id="KW-0444">Lipid biosynthesis</keyword>
<feature type="transmembrane region" description="Helical" evidence="19">
    <location>
        <begin position="112"/>
        <end position="133"/>
    </location>
</feature>
<evidence type="ECO:0000256" key="16">
    <source>
        <dbReference type="ARBA" id="ARBA00023209"/>
    </source>
</evidence>
<dbReference type="Proteomes" id="UP000886808">
    <property type="component" value="Unassembled WGS sequence"/>
</dbReference>
<proteinExistence type="inferred from homology"/>
<name>A0A9D1PIL2_9FIRM</name>
<dbReference type="PANTHER" id="PTHR46382:SF1">
    <property type="entry name" value="PHOSPHATIDATE CYTIDYLYLTRANSFERASE"/>
    <property type="match status" value="1"/>
</dbReference>
<dbReference type="EMBL" id="DXIE01000046">
    <property type="protein sequence ID" value="HIV62764.1"/>
    <property type="molecule type" value="Genomic_DNA"/>
</dbReference>
<evidence type="ECO:0000256" key="18">
    <source>
        <dbReference type="RuleBase" id="RU003938"/>
    </source>
</evidence>
<keyword evidence="13 19" id="KW-1133">Transmembrane helix</keyword>
<evidence type="ECO:0000313" key="20">
    <source>
        <dbReference type="EMBL" id="HIV62764.1"/>
    </source>
</evidence>
<evidence type="ECO:0000313" key="21">
    <source>
        <dbReference type="Proteomes" id="UP000886808"/>
    </source>
</evidence>
<evidence type="ECO:0000256" key="5">
    <source>
        <dbReference type="ARBA" id="ARBA00010185"/>
    </source>
</evidence>
<comment type="subcellular location">
    <subcellularLocation>
        <location evidence="2">Cell membrane</location>
        <topology evidence="2">Multi-pass membrane protein</topology>
    </subcellularLocation>
</comment>
<keyword evidence="10 18" id="KW-0808">Transferase</keyword>
<accession>A0A9D1PIL2</accession>
<comment type="pathway">
    <text evidence="3 18">Phospholipid metabolism; CDP-diacylglycerol biosynthesis; CDP-diacylglycerol from sn-glycerol 3-phosphate: step 3/3.</text>
</comment>
<keyword evidence="15 19" id="KW-0472">Membrane</keyword>
<dbReference type="AlphaFoldDB" id="A0A9D1PIL2"/>
<evidence type="ECO:0000256" key="19">
    <source>
        <dbReference type="SAM" id="Phobius"/>
    </source>
</evidence>
<evidence type="ECO:0000256" key="11">
    <source>
        <dbReference type="ARBA" id="ARBA00022692"/>
    </source>
</evidence>
<keyword evidence="16" id="KW-0594">Phospholipid biosynthesis</keyword>
<dbReference type="GO" id="GO:0004605">
    <property type="term" value="F:phosphatidate cytidylyltransferase activity"/>
    <property type="evidence" value="ECO:0007669"/>
    <property type="project" value="UniProtKB-EC"/>
</dbReference>
<evidence type="ECO:0000256" key="12">
    <source>
        <dbReference type="ARBA" id="ARBA00022695"/>
    </source>
</evidence>
<dbReference type="PANTHER" id="PTHR46382">
    <property type="entry name" value="PHOSPHATIDATE CYTIDYLYLTRANSFERASE"/>
    <property type="match status" value="1"/>
</dbReference>
<dbReference type="InterPro" id="IPR000374">
    <property type="entry name" value="PC_trans"/>
</dbReference>
<keyword evidence="14" id="KW-0443">Lipid metabolism</keyword>
<keyword evidence="17" id="KW-1208">Phospholipid metabolism</keyword>
<keyword evidence="8" id="KW-1003">Cell membrane</keyword>
<evidence type="ECO:0000256" key="4">
    <source>
        <dbReference type="ARBA" id="ARBA00005189"/>
    </source>
</evidence>
<feature type="transmembrane region" description="Helical" evidence="19">
    <location>
        <begin position="52"/>
        <end position="71"/>
    </location>
</feature>
<dbReference type="EC" id="2.7.7.41" evidence="6 18"/>
<evidence type="ECO:0000256" key="2">
    <source>
        <dbReference type="ARBA" id="ARBA00004651"/>
    </source>
</evidence>
<comment type="similarity">
    <text evidence="5 18">Belongs to the CDS family.</text>
</comment>
<dbReference type="GO" id="GO:0016024">
    <property type="term" value="P:CDP-diacylglycerol biosynthetic process"/>
    <property type="evidence" value="ECO:0007669"/>
    <property type="project" value="TreeGrafter"/>
</dbReference>
<comment type="catalytic activity">
    <reaction evidence="1 18">
        <text>a 1,2-diacyl-sn-glycero-3-phosphate + CTP + H(+) = a CDP-1,2-diacyl-sn-glycerol + diphosphate</text>
        <dbReference type="Rhea" id="RHEA:16229"/>
        <dbReference type="ChEBI" id="CHEBI:15378"/>
        <dbReference type="ChEBI" id="CHEBI:33019"/>
        <dbReference type="ChEBI" id="CHEBI:37563"/>
        <dbReference type="ChEBI" id="CHEBI:58332"/>
        <dbReference type="ChEBI" id="CHEBI:58608"/>
        <dbReference type="EC" id="2.7.7.41"/>
    </reaction>
</comment>
<dbReference type="GO" id="GO:0005886">
    <property type="term" value="C:plasma membrane"/>
    <property type="evidence" value="ECO:0007669"/>
    <property type="project" value="UniProtKB-SubCell"/>
</dbReference>
<sequence>MKARVLFGVVGFIFVLLALYVFPPVVLAIALSTLASVATYELITPTKLVKNSIVQNIASISALSFSIFHAIGSLFFEQKIWLMLVACVVVLTIIALFAALLRHHDTVTFPEITTAFFAAIVVPAMMLSLWRIFSMTGGKFLVLMPLVAAWGSDTCALFAGMAFGKHKLAPAISPKKTVEGAVGGVIGAMLLMLLVAFIFNTKAGLEIHYVSAAVLGAVGAVFGQIGDLSFSIIKRQTGIKDYGHLFPGHGGVLDRFDSVVFVAPLAELVLRISGVS</sequence>
<reference evidence="20" key="2">
    <citation type="submission" date="2021-04" db="EMBL/GenBank/DDBJ databases">
        <authorList>
            <person name="Gilroy R."/>
        </authorList>
    </citation>
    <scope>NUCLEOTIDE SEQUENCE</scope>
    <source>
        <strain evidence="20">CHK193-4272</strain>
    </source>
</reference>
<evidence type="ECO:0000256" key="14">
    <source>
        <dbReference type="ARBA" id="ARBA00023098"/>
    </source>
</evidence>